<dbReference type="GO" id="GO:0005634">
    <property type="term" value="C:nucleus"/>
    <property type="evidence" value="ECO:0007669"/>
    <property type="project" value="TreeGrafter"/>
</dbReference>
<accession>A0A2K6ER37</accession>
<dbReference type="OMA" id="HKTPNVM"/>
<dbReference type="GO" id="GO:0000902">
    <property type="term" value="P:cell morphogenesis"/>
    <property type="evidence" value="ECO:0007669"/>
    <property type="project" value="Ensembl"/>
</dbReference>
<protein>
    <submittedName>
        <fullName evidence="3">Golgi associated RAB2 interactor family member 2</fullName>
    </submittedName>
</protein>
<dbReference type="Ensembl" id="ENSPCOT00000014053.1">
    <property type="protein sequence ID" value="ENSPCOP00000004191.1"/>
    <property type="gene ID" value="ENSPCOG00000012364.1"/>
</dbReference>
<dbReference type="GeneTree" id="ENSGT00940000161537"/>
<dbReference type="GO" id="GO:0007341">
    <property type="term" value="P:penetration of zona pellucida"/>
    <property type="evidence" value="ECO:0007669"/>
    <property type="project" value="Ensembl"/>
</dbReference>
<dbReference type="Pfam" id="PF12480">
    <property type="entry name" value="GARIL_Rab2_bd"/>
    <property type="match status" value="1"/>
</dbReference>
<feature type="domain" description="Golgi associated RAB2 interactor protein-like Rab2B-binding" evidence="2">
    <location>
        <begin position="116"/>
        <end position="184"/>
    </location>
</feature>
<evidence type="ECO:0000313" key="4">
    <source>
        <dbReference type="Proteomes" id="UP000233160"/>
    </source>
</evidence>
<sequence length="420" mass="46765">MKKNNRKPTARIDVQNALCVSHAHGPGDLQNMLDGGEYALFVSPPMLESNFIQVNRRGESIYLHNRANWVTVGICSSSSTHKTPSVMLLAHLTPTVAKDTEPLFKSLLTSCCTEKLVLTRFLPLQFVTLSVHDAENMRLKVKLVSGRAYYLQLCAPAYNQDTEFSQWVNLISLLNQEKAKVSKVSEVSSLSEITNSTEITGSIDIMNIAAFTAVRTPYRHACTDPAHVMESIDFSEYTDITDITDVTDVPENEITEVPDVRIVTEITDVTEVTDNSDATNFSEVTVVFENDDMIKAKQEEKDKMKNILKPGCLRNTKSKNEFKESSKHVTISDITLTLEGKKCFQTTLTPVESEANICKEMGDKTSEDKTTDFQNPALKTLESRSMRIDSDTSALSPHIKSSSNFLNVVPHLSPPFSGER</sequence>
<dbReference type="GO" id="GO:0061827">
    <property type="term" value="C:sperm head"/>
    <property type="evidence" value="ECO:0007669"/>
    <property type="project" value="Ensembl"/>
</dbReference>
<dbReference type="PANTHER" id="PTHR22574">
    <property type="match status" value="1"/>
</dbReference>
<comment type="similarity">
    <text evidence="1">Belongs to the GARIN family.</text>
</comment>
<gene>
    <name evidence="3" type="primary">GARIN2</name>
</gene>
<reference evidence="3" key="1">
    <citation type="submission" date="2025-08" db="UniProtKB">
        <authorList>
            <consortium name="Ensembl"/>
        </authorList>
    </citation>
    <scope>IDENTIFICATION</scope>
</reference>
<evidence type="ECO:0000313" key="3">
    <source>
        <dbReference type="Ensembl" id="ENSPCOP00000004191.1"/>
    </source>
</evidence>
<evidence type="ECO:0000256" key="1">
    <source>
        <dbReference type="ARBA" id="ARBA00038379"/>
    </source>
</evidence>
<dbReference type="GO" id="GO:0007286">
    <property type="term" value="P:spermatid development"/>
    <property type="evidence" value="ECO:0007669"/>
    <property type="project" value="Ensembl"/>
</dbReference>
<dbReference type="InterPro" id="IPR022168">
    <property type="entry name" value="GARIL-like_Rab2B-bd"/>
</dbReference>
<dbReference type="GO" id="GO:0097225">
    <property type="term" value="C:sperm midpiece"/>
    <property type="evidence" value="ECO:0007669"/>
    <property type="project" value="Ensembl"/>
</dbReference>
<organism evidence="3 4">
    <name type="scientific">Propithecus coquereli</name>
    <name type="common">Coquerel's sifaka</name>
    <name type="synonym">Propithecus verreauxi coquereli</name>
    <dbReference type="NCBI Taxonomy" id="379532"/>
    <lineage>
        <taxon>Eukaryota</taxon>
        <taxon>Metazoa</taxon>
        <taxon>Chordata</taxon>
        <taxon>Craniata</taxon>
        <taxon>Vertebrata</taxon>
        <taxon>Euteleostomi</taxon>
        <taxon>Mammalia</taxon>
        <taxon>Eutheria</taxon>
        <taxon>Euarchontoglires</taxon>
        <taxon>Primates</taxon>
        <taxon>Strepsirrhini</taxon>
        <taxon>Lemuriformes</taxon>
        <taxon>Indriidae</taxon>
        <taxon>Propithecus</taxon>
    </lineage>
</organism>
<dbReference type="AlphaFoldDB" id="A0A2K6ER37"/>
<name>A0A2K6ER37_PROCO</name>
<dbReference type="Proteomes" id="UP000233160">
    <property type="component" value="Unassembled WGS sequence"/>
</dbReference>
<keyword evidence="4" id="KW-1185">Reference proteome</keyword>
<evidence type="ECO:0000259" key="2">
    <source>
        <dbReference type="Pfam" id="PF12480"/>
    </source>
</evidence>
<dbReference type="PANTHER" id="PTHR22574:SF6">
    <property type="entry name" value="GOLGI-ASSOCIATED RAB2 INTERACTOR PROTEIN 2"/>
    <property type="match status" value="1"/>
</dbReference>
<dbReference type="GO" id="GO:0030317">
    <property type="term" value="P:flagellated sperm motility"/>
    <property type="evidence" value="ECO:0007669"/>
    <property type="project" value="Ensembl"/>
</dbReference>
<dbReference type="STRING" id="379532.ENSPCOP00000004191"/>
<reference evidence="3" key="2">
    <citation type="submission" date="2025-09" db="UniProtKB">
        <authorList>
            <consortium name="Ensembl"/>
        </authorList>
    </citation>
    <scope>IDENTIFICATION</scope>
</reference>
<proteinExistence type="inferred from homology"/>